<dbReference type="AlphaFoldDB" id="A0A6M3J2W9"/>
<proteinExistence type="predicted"/>
<name>A0A6M3J2W9_9ZZZZ</name>
<reference evidence="1" key="1">
    <citation type="submission" date="2020-03" db="EMBL/GenBank/DDBJ databases">
        <title>The deep terrestrial virosphere.</title>
        <authorList>
            <person name="Holmfeldt K."/>
            <person name="Nilsson E."/>
            <person name="Simone D."/>
            <person name="Lopez-Fernandez M."/>
            <person name="Wu X."/>
            <person name="de Brujin I."/>
            <person name="Lundin D."/>
            <person name="Andersson A."/>
            <person name="Bertilsson S."/>
            <person name="Dopson M."/>
        </authorList>
    </citation>
    <scope>NUCLEOTIDE SEQUENCE</scope>
    <source>
        <strain evidence="1">MM415B00636</strain>
    </source>
</reference>
<protein>
    <submittedName>
        <fullName evidence="1">Uncharacterized protein</fullName>
    </submittedName>
</protein>
<evidence type="ECO:0000313" key="1">
    <source>
        <dbReference type="EMBL" id="QJA63272.1"/>
    </source>
</evidence>
<gene>
    <name evidence="1" type="ORF">MM415B00636_0005</name>
</gene>
<dbReference type="EMBL" id="MT141494">
    <property type="protein sequence ID" value="QJA63272.1"/>
    <property type="molecule type" value="Genomic_DNA"/>
</dbReference>
<organism evidence="1">
    <name type="scientific">viral metagenome</name>
    <dbReference type="NCBI Taxonomy" id="1070528"/>
    <lineage>
        <taxon>unclassified sequences</taxon>
        <taxon>metagenomes</taxon>
        <taxon>organismal metagenomes</taxon>
    </lineage>
</organism>
<sequence>MKSVTIRDNRGEVVIKVIHRKNGKYEIIVTPDINRDCDIEVRADDGSKVLFGGWEGKDEND</sequence>
<accession>A0A6M3J2W9</accession>